<dbReference type="Proteomes" id="UP000030747">
    <property type="component" value="Unassembled WGS sequence"/>
</dbReference>
<reference evidence="1" key="1">
    <citation type="submission" date="2013-10" db="EMBL/GenBank/DDBJ databases">
        <title>Genomic analysis of the causative agents of coccidiosis in chickens.</title>
        <authorList>
            <person name="Reid A.J."/>
            <person name="Blake D."/>
            <person name="Billington K."/>
            <person name="Browne H."/>
            <person name="Dunn M."/>
            <person name="Hung S."/>
            <person name="Kawahara F."/>
            <person name="Miranda-Saavedra D."/>
            <person name="Mourier T."/>
            <person name="Nagra H."/>
            <person name="Otto T.D."/>
            <person name="Rawlings N."/>
            <person name="Sanchez A."/>
            <person name="Sanders M."/>
            <person name="Subramaniam C."/>
            <person name="Tay Y."/>
            <person name="Dear P."/>
            <person name="Doerig C."/>
            <person name="Gruber A."/>
            <person name="Parkinson J."/>
            <person name="Shirley M."/>
            <person name="Wan K.L."/>
            <person name="Berriman M."/>
            <person name="Tomley F."/>
            <person name="Pain A."/>
        </authorList>
    </citation>
    <scope>NUCLEOTIDE SEQUENCE [LARGE SCALE GENOMIC DNA]</scope>
    <source>
        <strain evidence="1">Houghton</strain>
    </source>
</reference>
<reference evidence="1" key="2">
    <citation type="submission" date="2013-10" db="EMBL/GenBank/DDBJ databases">
        <authorList>
            <person name="Aslett M."/>
        </authorList>
    </citation>
    <scope>NUCLEOTIDE SEQUENCE [LARGE SCALE GENOMIC DNA]</scope>
    <source>
        <strain evidence="1">Houghton</strain>
    </source>
</reference>
<evidence type="ECO:0000313" key="1">
    <source>
        <dbReference type="EMBL" id="CDJ41854.1"/>
    </source>
</evidence>
<sequence length="130" mass="13529">MRLTSGGSGRWGTSEENNELGGIVQAAESGDSKIFVITAAKAEAADADMTCQEALQQWESGYEAFKGQDPPVYADNTGTYEDPNAAALASLLSDKAQSIYCGTATECGENPPIVCYIKPSGIEAVASPVT</sequence>
<accession>U6KZS8</accession>
<dbReference type="VEuPathDB" id="ToxoDB:ETH_00022290"/>
<dbReference type="VEuPathDB" id="ToxoDB:ETH2_1431200"/>
<organism evidence="1 2">
    <name type="scientific">Eimeria tenella</name>
    <name type="common">Coccidian parasite</name>
    <dbReference type="NCBI Taxonomy" id="5802"/>
    <lineage>
        <taxon>Eukaryota</taxon>
        <taxon>Sar</taxon>
        <taxon>Alveolata</taxon>
        <taxon>Apicomplexa</taxon>
        <taxon>Conoidasida</taxon>
        <taxon>Coccidia</taxon>
        <taxon>Eucoccidiorida</taxon>
        <taxon>Eimeriorina</taxon>
        <taxon>Eimeriidae</taxon>
        <taxon>Eimeria</taxon>
    </lineage>
</organism>
<name>U6KZS8_EIMTE</name>
<dbReference type="RefSeq" id="XP_013232604.1">
    <property type="nucleotide sequence ID" value="XM_013377150.1"/>
</dbReference>
<dbReference type="EMBL" id="HG675676">
    <property type="protein sequence ID" value="CDJ41854.1"/>
    <property type="molecule type" value="Genomic_DNA"/>
</dbReference>
<dbReference type="GeneID" id="25253570"/>
<protein>
    <recommendedName>
        <fullName evidence="3">SAG family member</fullName>
    </recommendedName>
</protein>
<proteinExistence type="predicted"/>
<gene>
    <name evidence="1" type="ORF">ETH_00022290</name>
</gene>
<dbReference type="AlphaFoldDB" id="U6KZS8"/>
<evidence type="ECO:0000313" key="2">
    <source>
        <dbReference type="Proteomes" id="UP000030747"/>
    </source>
</evidence>
<evidence type="ECO:0008006" key="3">
    <source>
        <dbReference type="Google" id="ProtNLM"/>
    </source>
</evidence>
<dbReference type="Pfam" id="PF11054">
    <property type="entry name" value="Surface_antigen"/>
    <property type="match status" value="1"/>
</dbReference>
<keyword evidence="2" id="KW-1185">Reference proteome</keyword>
<dbReference type="InterPro" id="IPR021288">
    <property type="entry name" value="Surface_antigen"/>
</dbReference>